<name>A0ABV6T3D0_9RHOB</name>
<evidence type="ECO:0000313" key="2">
    <source>
        <dbReference type="EMBL" id="MFC0811750.1"/>
    </source>
</evidence>
<keyword evidence="2" id="KW-0067">ATP-binding</keyword>
<dbReference type="InterPro" id="IPR002611">
    <property type="entry name" value="IstB_ATP-bd"/>
</dbReference>
<dbReference type="RefSeq" id="WP_394319186.1">
    <property type="nucleotide sequence ID" value="NZ_JBHMQU010000024.1"/>
</dbReference>
<comment type="caution">
    <text evidence="2">The sequence shown here is derived from an EMBL/GenBank/DDBJ whole genome shotgun (WGS) entry which is preliminary data.</text>
</comment>
<feature type="domain" description="IstB-like ATP-binding" evidence="1">
    <location>
        <begin position="2"/>
        <end position="49"/>
    </location>
</feature>
<proteinExistence type="predicted"/>
<dbReference type="Gene3D" id="3.40.50.300">
    <property type="entry name" value="P-loop containing nucleotide triphosphate hydrolases"/>
    <property type="match status" value="1"/>
</dbReference>
<dbReference type="EMBL" id="JBHMQU010000024">
    <property type="protein sequence ID" value="MFC0811750.1"/>
    <property type="molecule type" value="Genomic_DNA"/>
</dbReference>
<gene>
    <name evidence="2" type="ORF">ACFHYO_06440</name>
</gene>
<dbReference type="GO" id="GO:0005524">
    <property type="term" value="F:ATP binding"/>
    <property type="evidence" value="ECO:0007669"/>
    <property type="project" value="UniProtKB-KW"/>
</dbReference>
<keyword evidence="3" id="KW-1185">Reference proteome</keyword>
<organism evidence="2 3">
    <name type="scientific">Paracoccus panacisoli</name>
    <dbReference type="NCBI Taxonomy" id="1510163"/>
    <lineage>
        <taxon>Bacteria</taxon>
        <taxon>Pseudomonadati</taxon>
        <taxon>Pseudomonadota</taxon>
        <taxon>Alphaproteobacteria</taxon>
        <taxon>Rhodobacterales</taxon>
        <taxon>Paracoccaceae</taxon>
        <taxon>Paracoccus</taxon>
    </lineage>
</organism>
<sequence length="53" mass="5706">MSATIVCGRMPVANWHDYIGDAAIADADLDRLTAAAHRIELDGPSRRRKGVGD</sequence>
<reference evidence="2 3" key="1">
    <citation type="submission" date="2024-09" db="EMBL/GenBank/DDBJ databases">
        <authorList>
            <person name="Sun Q."/>
            <person name="Mori K."/>
        </authorList>
    </citation>
    <scope>NUCLEOTIDE SEQUENCE [LARGE SCALE GENOMIC DNA]</scope>
    <source>
        <strain evidence="2 3">KCTC 42086</strain>
    </source>
</reference>
<dbReference type="InterPro" id="IPR027417">
    <property type="entry name" value="P-loop_NTPase"/>
</dbReference>
<accession>A0ABV6T3D0</accession>
<evidence type="ECO:0000259" key="1">
    <source>
        <dbReference type="Pfam" id="PF01695"/>
    </source>
</evidence>
<dbReference type="Pfam" id="PF01695">
    <property type="entry name" value="IstB_IS21"/>
    <property type="match status" value="1"/>
</dbReference>
<evidence type="ECO:0000313" key="3">
    <source>
        <dbReference type="Proteomes" id="UP001589920"/>
    </source>
</evidence>
<keyword evidence="2" id="KW-0547">Nucleotide-binding</keyword>
<protein>
    <submittedName>
        <fullName evidence="2">ATP-binding protein</fullName>
    </submittedName>
</protein>
<dbReference type="Proteomes" id="UP001589920">
    <property type="component" value="Unassembled WGS sequence"/>
</dbReference>